<comment type="caution">
    <text evidence="1">The sequence shown here is derived from an EMBL/GenBank/DDBJ whole genome shotgun (WGS) entry which is preliminary data.</text>
</comment>
<organism evidence="1">
    <name type="scientific">marine sediment metagenome</name>
    <dbReference type="NCBI Taxonomy" id="412755"/>
    <lineage>
        <taxon>unclassified sequences</taxon>
        <taxon>metagenomes</taxon>
        <taxon>ecological metagenomes</taxon>
    </lineage>
</organism>
<proteinExistence type="predicted"/>
<accession>X1UUK5</accession>
<dbReference type="EMBL" id="BARW01040890">
    <property type="protein sequence ID" value="GAJ21159.1"/>
    <property type="molecule type" value="Genomic_DNA"/>
</dbReference>
<evidence type="ECO:0000313" key="1">
    <source>
        <dbReference type="EMBL" id="GAJ21159.1"/>
    </source>
</evidence>
<protein>
    <submittedName>
        <fullName evidence="1">Uncharacterized protein</fullName>
    </submittedName>
</protein>
<dbReference type="AlphaFoldDB" id="X1UUK5"/>
<name>X1UUK5_9ZZZZ</name>
<sequence>MRSSDVIPILEDLSKNPEQALDINQVHALIFATAVI</sequence>
<gene>
    <name evidence="1" type="ORF">S12H4_61543</name>
</gene>
<feature type="non-terminal residue" evidence="1">
    <location>
        <position position="36"/>
    </location>
</feature>
<reference evidence="1" key="1">
    <citation type="journal article" date="2014" name="Front. Microbiol.">
        <title>High frequency of phylogenetically diverse reductive dehalogenase-homologous genes in deep subseafloor sedimentary metagenomes.</title>
        <authorList>
            <person name="Kawai M."/>
            <person name="Futagami T."/>
            <person name="Toyoda A."/>
            <person name="Takaki Y."/>
            <person name="Nishi S."/>
            <person name="Hori S."/>
            <person name="Arai W."/>
            <person name="Tsubouchi T."/>
            <person name="Morono Y."/>
            <person name="Uchiyama I."/>
            <person name="Ito T."/>
            <person name="Fujiyama A."/>
            <person name="Inagaki F."/>
            <person name="Takami H."/>
        </authorList>
    </citation>
    <scope>NUCLEOTIDE SEQUENCE</scope>
    <source>
        <strain evidence="1">Expedition CK06-06</strain>
    </source>
</reference>